<dbReference type="AlphaFoldDB" id="A0A1S1HR84"/>
<dbReference type="PANTHER" id="PTHR34823:SF1">
    <property type="entry name" value="CHITIN-BINDING TYPE-4 DOMAIN-CONTAINING PROTEIN"/>
    <property type="match status" value="1"/>
</dbReference>
<organism evidence="6 7">
    <name type="scientific">Providencia stuartii</name>
    <dbReference type="NCBI Taxonomy" id="588"/>
    <lineage>
        <taxon>Bacteria</taxon>
        <taxon>Pseudomonadati</taxon>
        <taxon>Pseudomonadota</taxon>
        <taxon>Gammaproteobacteria</taxon>
        <taxon>Enterobacterales</taxon>
        <taxon>Morganellaceae</taxon>
        <taxon>Providencia</taxon>
    </lineage>
</organism>
<gene>
    <name evidence="6" type="ORF">A3Q29_04340</name>
</gene>
<dbReference type="PANTHER" id="PTHR34823">
    <property type="entry name" value="GLCNAC-BINDING PROTEIN A"/>
    <property type="match status" value="1"/>
</dbReference>
<evidence type="ECO:0000259" key="5">
    <source>
        <dbReference type="Pfam" id="PF03067"/>
    </source>
</evidence>
<protein>
    <submittedName>
        <fullName evidence="6">Aminopeptidase</fullName>
    </submittedName>
</protein>
<comment type="subcellular location">
    <subcellularLocation>
        <location evidence="1">Secreted</location>
    </subcellularLocation>
</comment>
<accession>A0A1S1HR84</accession>
<dbReference type="InterPro" id="IPR014756">
    <property type="entry name" value="Ig_E-set"/>
</dbReference>
<evidence type="ECO:0000256" key="4">
    <source>
        <dbReference type="SAM" id="SignalP"/>
    </source>
</evidence>
<feature type="domain" description="Chitin-binding type-4" evidence="5">
    <location>
        <begin position="20"/>
        <end position="184"/>
    </location>
</feature>
<evidence type="ECO:0000256" key="2">
    <source>
        <dbReference type="ARBA" id="ARBA00022525"/>
    </source>
</evidence>
<dbReference type="OrthoDB" id="3675244at2"/>
<keyword evidence="6" id="KW-0378">Hydrolase</keyword>
<sequence>MKNFFLLSVLFCFSTTVFAHGYVENPESRAYLCKLKKNTSCGAVEYEPQSLEGPKGFPQNGPKDGEIASAGIQGFNALNAQTPSRWIKNTITHPQLTFKWHLTARHATKKWEYFITKPNWNPSQLLARDQLVSTPFCEYNEPTHPQTIVTHNCKLPVENKGYHVILAVWSIADTANAFYQVIDVDIK</sequence>
<dbReference type="Gene3D" id="2.70.50.50">
    <property type="entry name" value="chitin-binding protein cbp21"/>
    <property type="match status" value="1"/>
</dbReference>
<feature type="chain" id="PRO_5010200121" evidence="4">
    <location>
        <begin position="20"/>
        <end position="187"/>
    </location>
</feature>
<dbReference type="Proteomes" id="UP000179588">
    <property type="component" value="Unassembled WGS sequence"/>
</dbReference>
<dbReference type="CDD" id="cd21177">
    <property type="entry name" value="LPMO_AA10"/>
    <property type="match status" value="1"/>
</dbReference>
<dbReference type="InterPro" id="IPR004302">
    <property type="entry name" value="Cellulose/chitin-bd_N"/>
</dbReference>
<proteinExistence type="predicted"/>
<evidence type="ECO:0000313" key="6">
    <source>
        <dbReference type="EMBL" id="OHT23911.1"/>
    </source>
</evidence>
<keyword evidence="6" id="KW-0031">Aminopeptidase</keyword>
<dbReference type="EMBL" id="LVIE01000168">
    <property type="protein sequence ID" value="OHT23911.1"/>
    <property type="molecule type" value="Genomic_DNA"/>
</dbReference>
<keyword evidence="2" id="KW-0964">Secreted</keyword>
<dbReference type="GO" id="GO:0005576">
    <property type="term" value="C:extracellular region"/>
    <property type="evidence" value="ECO:0007669"/>
    <property type="project" value="UniProtKB-SubCell"/>
</dbReference>
<dbReference type="InterPro" id="IPR051024">
    <property type="entry name" value="GlcNAc_Chitin_IntDeg"/>
</dbReference>
<feature type="signal peptide" evidence="4">
    <location>
        <begin position="1"/>
        <end position="19"/>
    </location>
</feature>
<reference evidence="6 7" key="1">
    <citation type="submission" date="2016-03" db="EMBL/GenBank/DDBJ databases">
        <title>Genome sequence of Providencia stuartii strain, isolated from the salivary glands of larval Lucilia sericata.</title>
        <authorList>
            <person name="Yuan Y."/>
            <person name="Zhang Y."/>
            <person name="Fu S."/>
            <person name="Crippen T.L."/>
            <person name="Visi D."/>
            <person name="Benbow M.E."/>
            <person name="Allen M."/>
            <person name="Tomberlin J.K."/>
            <person name="Sze S.-H."/>
            <person name="Tarone A.M."/>
        </authorList>
    </citation>
    <scope>NUCLEOTIDE SEQUENCE [LARGE SCALE GENOMIC DNA]</scope>
    <source>
        <strain evidence="6 7">Crippen</strain>
    </source>
</reference>
<evidence type="ECO:0000256" key="1">
    <source>
        <dbReference type="ARBA" id="ARBA00004613"/>
    </source>
</evidence>
<dbReference type="GO" id="GO:0004177">
    <property type="term" value="F:aminopeptidase activity"/>
    <property type="evidence" value="ECO:0007669"/>
    <property type="project" value="UniProtKB-KW"/>
</dbReference>
<evidence type="ECO:0000256" key="3">
    <source>
        <dbReference type="ARBA" id="ARBA00022729"/>
    </source>
</evidence>
<dbReference type="RefSeq" id="WP_070928064.1">
    <property type="nucleotide sequence ID" value="NZ_VAUE01000054.1"/>
</dbReference>
<evidence type="ECO:0000313" key="7">
    <source>
        <dbReference type="Proteomes" id="UP000179588"/>
    </source>
</evidence>
<keyword evidence="7" id="KW-1185">Reference proteome</keyword>
<dbReference type="FunFam" id="2.70.50.50:FF:000001">
    <property type="entry name" value="Chitin-binding protein"/>
    <property type="match status" value="1"/>
</dbReference>
<keyword evidence="6" id="KW-0645">Protease</keyword>
<keyword evidence="3 4" id="KW-0732">Signal</keyword>
<name>A0A1S1HR84_PROST</name>
<comment type="caution">
    <text evidence="6">The sequence shown here is derived from an EMBL/GenBank/DDBJ whole genome shotgun (WGS) entry which is preliminary data.</text>
</comment>
<dbReference type="SUPFAM" id="SSF81296">
    <property type="entry name" value="E set domains"/>
    <property type="match status" value="1"/>
</dbReference>
<dbReference type="Pfam" id="PF03067">
    <property type="entry name" value="LPMO_10"/>
    <property type="match status" value="1"/>
</dbReference>